<organism evidence="1 2">
    <name type="scientific">Niastella vici</name>
    <dbReference type="NCBI Taxonomy" id="1703345"/>
    <lineage>
        <taxon>Bacteria</taxon>
        <taxon>Pseudomonadati</taxon>
        <taxon>Bacteroidota</taxon>
        <taxon>Chitinophagia</taxon>
        <taxon>Chitinophagales</taxon>
        <taxon>Chitinophagaceae</taxon>
        <taxon>Niastella</taxon>
    </lineage>
</organism>
<keyword evidence="2" id="KW-1185">Reference proteome</keyword>
<sequence length="62" mass="6735">MSINVLVTFMNVIVKKTQLPDDCVLNSIANHCIPAATGMHIAYFSMLIKQGLDKVQDGDVTA</sequence>
<name>A0A1V9FSJ2_9BACT</name>
<proteinExistence type="predicted"/>
<evidence type="ECO:0000313" key="2">
    <source>
        <dbReference type="Proteomes" id="UP000192796"/>
    </source>
</evidence>
<evidence type="ECO:0000313" key="1">
    <source>
        <dbReference type="EMBL" id="OQP61349.1"/>
    </source>
</evidence>
<protein>
    <submittedName>
        <fullName evidence="1">Uncharacterized protein</fullName>
    </submittedName>
</protein>
<comment type="caution">
    <text evidence="1">The sequence shown here is derived from an EMBL/GenBank/DDBJ whole genome shotgun (WGS) entry which is preliminary data.</text>
</comment>
<dbReference type="STRING" id="1703345.A3860_06460"/>
<dbReference type="Proteomes" id="UP000192796">
    <property type="component" value="Unassembled WGS sequence"/>
</dbReference>
<gene>
    <name evidence="1" type="ORF">A3860_06460</name>
</gene>
<dbReference type="EMBL" id="LVYD01000058">
    <property type="protein sequence ID" value="OQP61349.1"/>
    <property type="molecule type" value="Genomic_DNA"/>
</dbReference>
<dbReference type="AlphaFoldDB" id="A0A1V9FSJ2"/>
<reference evidence="1 2" key="1">
    <citation type="submission" date="2016-03" db="EMBL/GenBank/DDBJ databases">
        <title>Niastella vici sp. nov., isolated from farmland soil.</title>
        <authorList>
            <person name="Chen L."/>
            <person name="Wang D."/>
            <person name="Yang S."/>
            <person name="Wang G."/>
        </authorList>
    </citation>
    <scope>NUCLEOTIDE SEQUENCE [LARGE SCALE GENOMIC DNA]</scope>
    <source>
        <strain evidence="1 2">DJ57</strain>
    </source>
</reference>
<accession>A0A1V9FSJ2</accession>